<sequence length="517" mass="54448">MASLRVSNLFTLLVIGICLVFTSTQDTGDALKDHSTQQATTKYQILAAPLCRNVTAGQAWVHPSSPFELGRRSLSCECFNANNECCMPNSTSLAPFCMLIGSSCCVNSFCVAGETCCGEFCCAANTTCNIKNTGSGCCPIRALCSSPAICYDRASSNCTNTSDPKQECFPSNLPFCRDFSPIGLGCYASSAMLTASTTVPGMTAAATLGVFPEPTTTSSAFSSTVTVTISVASHGGSLILEFPTSSVGGALEATKYILDYGSSSVIPLSVDTSTELPGLTATVTSTIVTFSSTPSSTSSSSPLSPPRSSIAPSTLCSNTALQTPAPCPSTTSTSSSGNPLVTMLPTAGATAKSQASRSLNPMTSTETFQLVMGLLAVCLTGTILGVLFFQIYDWIRGCIRQRSEAPAPRENVVHTRTDDISEINEVWMGERDIRVVRESGRRLSSACRLDREITVVAGSARPYKEPVVVDKTAIRVVEGSARPLDNDVLLGQEKLVEKGKDEKASLGHVFLEAREDA</sequence>
<protein>
    <submittedName>
        <fullName evidence="4">Uncharacterized protein</fullName>
    </submittedName>
</protein>
<evidence type="ECO:0000256" key="2">
    <source>
        <dbReference type="SAM" id="Phobius"/>
    </source>
</evidence>
<dbReference type="EMBL" id="JBHFEH010000065">
    <property type="protein sequence ID" value="KAL2049369.1"/>
    <property type="molecule type" value="Genomic_DNA"/>
</dbReference>
<evidence type="ECO:0000256" key="1">
    <source>
        <dbReference type="SAM" id="MobiDB-lite"/>
    </source>
</evidence>
<organism evidence="4 5">
    <name type="scientific">Lepraria finkii</name>
    <dbReference type="NCBI Taxonomy" id="1340010"/>
    <lineage>
        <taxon>Eukaryota</taxon>
        <taxon>Fungi</taxon>
        <taxon>Dikarya</taxon>
        <taxon>Ascomycota</taxon>
        <taxon>Pezizomycotina</taxon>
        <taxon>Lecanoromycetes</taxon>
        <taxon>OSLEUM clade</taxon>
        <taxon>Lecanoromycetidae</taxon>
        <taxon>Lecanorales</taxon>
        <taxon>Lecanorineae</taxon>
        <taxon>Stereocaulaceae</taxon>
        <taxon>Lepraria</taxon>
    </lineage>
</organism>
<gene>
    <name evidence="4" type="ORF">ABVK25_010379</name>
</gene>
<name>A0ABR4AXH6_9LECA</name>
<evidence type="ECO:0000313" key="5">
    <source>
        <dbReference type="Proteomes" id="UP001590951"/>
    </source>
</evidence>
<evidence type="ECO:0000313" key="4">
    <source>
        <dbReference type="EMBL" id="KAL2049369.1"/>
    </source>
</evidence>
<keyword evidence="2" id="KW-1133">Transmembrane helix</keyword>
<evidence type="ECO:0000256" key="3">
    <source>
        <dbReference type="SAM" id="SignalP"/>
    </source>
</evidence>
<comment type="caution">
    <text evidence="4">The sequence shown here is derived from an EMBL/GenBank/DDBJ whole genome shotgun (WGS) entry which is preliminary data.</text>
</comment>
<feature type="region of interest" description="Disordered" evidence="1">
    <location>
        <begin position="321"/>
        <end position="340"/>
    </location>
</feature>
<feature type="chain" id="PRO_5045555123" evidence="3">
    <location>
        <begin position="25"/>
        <end position="517"/>
    </location>
</feature>
<accession>A0ABR4AXH6</accession>
<feature type="compositionally biased region" description="Low complexity" evidence="1">
    <location>
        <begin position="291"/>
        <end position="313"/>
    </location>
</feature>
<feature type="signal peptide" evidence="3">
    <location>
        <begin position="1"/>
        <end position="24"/>
    </location>
</feature>
<keyword evidence="3" id="KW-0732">Signal</keyword>
<dbReference type="Proteomes" id="UP001590951">
    <property type="component" value="Unassembled WGS sequence"/>
</dbReference>
<feature type="region of interest" description="Disordered" evidence="1">
    <location>
        <begin position="291"/>
        <end position="314"/>
    </location>
</feature>
<reference evidence="4 5" key="1">
    <citation type="submission" date="2024-09" db="EMBL/GenBank/DDBJ databases">
        <title>Rethinking Asexuality: The Enigmatic Case of Functional Sexual Genes in Lepraria (Stereocaulaceae).</title>
        <authorList>
            <person name="Doellman M."/>
            <person name="Sun Y."/>
            <person name="Barcenas-Pena A."/>
            <person name="Lumbsch H.T."/>
            <person name="Grewe F."/>
        </authorList>
    </citation>
    <scope>NUCLEOTIDE SEQUENCE [LARGE SCALE GENOMIC DNA]</scope>
    <source>
        <strain evidence="4 5">Grewe 0041</strain>
    </source>
</reference>
<proteinExistence type="predicted"/>
<keyword evidence="2" id="KW-0812">Transmembrane</keyword>
<keyword evidence="2" id="KW-0472">Membrane</keyword>
<keyword evidence="5" id="KW-1185">Reference proteome</keyword>
<feature type="transmembrane region" description="Helical" evidence="2">
    <location>
        <begin position="370"/>
        <end position="392"/>
    </location>
</feature>